<sequence length="271" mass="31250">MATRTGDLKSFKPILPADLAELTKRTYKARFQEEQLSETSTWRFMDGPSTQVTVHHRGTVASSPFFDDPLFHDQISAQEENLVHGFVSAENPEHHRWLFPTTDVMEDFCHHWSGEWTAGCDSIFHNIAKALECGTAKPLTRKGWKSYLHSTNHRARRPTVHITATHFSEVDELLLAFPDPWHGKHIADINFPTPFDSLITLCNVTFFLFFKPPLRVLRVRNSVVSHSYGSIRCLATKQQPYPSSHVYYLLKDFLRRSKDRATDLRSIDDLR</sequence>
<dbReference type="KEGG" id="lbc:LACBIDRAFT_326632"/>
<dbReference type="HOGENOM" id="CLU_1026992_0_0_1"/>
<dbReference type="EMBL" id="DS547100">
    <property type="protein sequence ID" value="EDR08981.1"/>
    <property type="molecule type" value="Genomic_DNA"/>
</dbReference>
<organism evidence="2">
    <name type="scientific">Laccaria bicolor (strain S238N-H82 / ATCC MYA-4686)</name>
    <name type="common">Bicoloured deceiver</name>
    <name type="synonym">Laccaria laccata var. bicolor</name>
    <dbReference type="NCBI Taxonomy" id="486041"/>
    <lineage>
        <taxon>Eukaryota</taxon>
        <taxon>Fungi</taxon>
        <taxon>Dikarya</taxon>
        <taxon>Basidiomycota</taxon>
        <taxon>Agaricomycotina</taxon>
        <taxon>Agaricomycetes</taxon>
        <taxon>Agaricomycetidae</taxon>
        <taxon>Agaricales</taxon>
        <taxon>Agaricineae</taxon>
        <taxon>Hydnangiaceae</taxon>
        <taxon>Laccaria</taxon>
    </lineage>
</organism>
<gene>
    <name evidence="1" type="ORF">LACBIDRAFT_326632</name>
</gene>
<evidence type="ECO:0000313" key="2">
    <source>
        <dbReference type="Proteomes" id="UP000001194"/>
    </source>
</evidence>
<protein>
    <submittedName>
        <fullName evidence="1">Predicted protein</fullName>
    </submittedName>
</protein>
<name>B0D9A3_LACBS</name>
<dbReference type="AlphaFoldDB" id="B0D9A3"/>
<dbReference type="GeneID" id="6075778"/>
<proteinExistence type="predicted"/>
<reference evidence="1 2" key="1">
    <citation type="journal article" date="2008" name="Nature">
        <title>The genome of Laccaria bicolor provides insights into mycorrhizal symbiosis.</title>
        <authorList>
            <person name="Martin F."/>
            <person name="Aerts A."/>
            <person name="Ahren D."/>
            <person name="Brun A."/>
            <person name="Danchin E.G.J."/>
            <person name="Duchaussoy F."/>
            <person name="Gibon J."/>
            <person name="Kohler A."/>
            <person name="Lindquist E."/>
            <person name="Pereda V."/>
            <person name="Salamov A."/>
            <person name="Shapiro H.J."/>
            <person name="Wuyts J."/>
            <person name="Blaudez D."/>
            <person name="Buee M."/>
            <person name="Brokstein P."/>
            <person name="Canbaeck B."/>
            <person name="Cohen D."/>
            <person name="Courty P.E."/>
            <person name="Coutinho P.M."/>
            <person name="Delaruelle C."/>
            <person name="Detter J.C."/>
            <person name="Deveau A."/>
            <person name="DiFazio S."/>
            <person name="Duplessis S."/>
            <person name="Fraissinet-Tachet L."/>
            <person name="Lucic E."/>
            <person name="Frey-Klett P."/>
            <person name="Fourrey C."/>
            <person name="Feussner I."/>
            <person name="Gay G."/>
            <person name="Grimwood J."/>
            <person name="Hoegger P.J."/>
            <person name="Jain P."/>
            <person name="Kilaru S."/>
            <person name="Labbe J."/>
            <person name="Lin Y.C."/>
            <person name="Legue V."/>
            <person name="Le Tacon F."/>
            <person name="Marmeisse R."/>
            <person name="Melayah D."/>
            <person name="Montanini B."/>
            <person name="Muratet M."/>
            <person name="Nehls U."/>
            <person name="Niculita-Hirzel H."/>
            <person name="Oudot-Le Secq M.P."/>
            <person name="Peter M."/>
            <person name="Quesneville H."/>
            <person name="Rajashekar B."/>
            <person name="Reich M."/>
            <person name="Rouhier N."/>
            <person name="Schmutz J."/>
            <person name="Yin T."/>
            <person name="Chalot M."/>
            <person name="Henrissat B."/>
            <person name="Kuees U."/>
            <person name="Lucas S."/>
            <person name="Van de Peer Y."/>
            <person name="Podila G.K."/>
            <person name="Polle A."/>
            <person name="Pukkila P.J."/>
            <person name="Richardson P.M."/>
            <person name="Rouze P."/>
            <person name="Sanders I.R."/>
            <person name="Stajich J.E."/>
            <person name="Tunlid A."/>
            <person name="Tuskan G."/>
            <person name="Grigoriev I.V."/>
        </authorList>
    </citation>
    <scope>NUCLEOTIDE SEQUENCE [LARGE SCALE GENOMIC DNA]</scope>
    <source>
        <strain evidence="2">S238N-H82 / ATCC MYA-4686</strain>
    </source>
</reference>
<dbReference type="Proteomes" id="UP000001194">
    <property type="component" value="Unassembled WGS sequence"/>
</dbReference>
<keyword evidence="2" id="KW-1185">Reference proteome</keyword>
<accession>B0D9A3</accession>
<dbReference type="InParanoid" id="B0D9A3"/>
<dbReference type="OrthoDB" id="3005186at2759"/>
<evidence type="ECO:0000313" key="1">
    <source>
        <dbReference type="EMBL" id="EDR08981.1"/>
    </source>
</evidence>
<dbReference type="RefSeq" id="XP_001880294.1">
    <property type="nucleotide sequence ID" value="XM_001880259.1"/>
</dbReference>